<keyword evidence="2" id="KW-0548">Nucleotidyltransferase</keyword>
<evidence type="ECO:0000256" key="2">
    <source>
        <dbReference type="ARBA" id="ARBA00022695"/>
    </source>
</evidence>
<dbReference type="Proteomes" id="UP001164819">
    <property type="component" value="Chromosome"/>
</dbReference>
<evidence type="ECO:0000256" key="1">
    <source>
        <dbReference type="ARBA" id="ARBA00022679"/>
    </source>
</evidence>
<name>A0A9E9NTF5_9BURK</name>
<gene>
    <name evidence="5" type="ORF">NB646_06705</name>
</gene>
<evidence type="ECO:0000259" key="4">
    <source>
        <dbReference type="Pfam" id="PF20866"/>
    </source>
</evidence>
<dbReference type="NCBIfam" id="NF002332">
    <property type="entry name" value="PRK01293.1"/>
    <property type="match status" value="1"/>
</dbReference>
<proteinExistence type="predicted"/>
<evidence type="ECO:0000313" key="5">
    <source>
        <dbReference type="EMBL" id="WAV90557.1"/>
    </source>
</evidence>
<dbReference type="GO" id="GO:0016779">
    <property type="term" value="F:nucleotidyltransferase activity"/>
    <property type="evidence" value="ECO:0007669"/>
    <property type="project" value="UniProtKB-KW"/>
</dbReference>
<keyword evidence="1" id="KW-0808">Transferase</keyword>
<sequence>MKSAVMPSSGPTGRLLCRPHDLLWIAGREAFVSREPLPSWVDSWWHGDLPVVVRRDDRKSGLIPIGIRGKTRAERAAAWISPESVRKIISPESLVSDTGKLATSPFANTRPVQALLHLAKWMETWHWGVTGSCGYALATGTPVMHDDSDLDLLIRCPEPVNPAIFEELAGKLAALPCRTDIQIETPTGAFALQEWLRRRGEGTGCRILLKTDHGPILTTDPWRSVQPAKREIS</sequence>
<reference evidence="5" key="1">
    <citation type="journal article" date="2022" name="Front. Microbiol.">
        <title>New perspectives on an old grouping: The genomic and phenotypic variability of Oxalobacter formigenes and the implications for calcium oxalate stone prevention.</title>
        <authorList>
            <person name="Chmiel J.A."/>
            <person name="Carr C."/>
            <person name="Stuivenberg G.A."/>
            <person name="Venema R."/>
            <person name="Chanyi R.M."/>
            <person name="Al K.F."/>
            <person name="Giguere D."/>
            <person name="Say H."/>
            <person name="Akouris P.P."/>
            <person name="Dominguez Romero S.A."/>
            <person name="Kwong A."/>
            <person name="Tai V."/>
            <person name="Koval S.F."/>
            <person name="Razvi H."/>
            <person name="Bjazevic J."/>
            <person name="Burton J.P."/>
        </authorList>
    </citation>
    <scope>NUCLEOTIDE SEQUENCE</scope>
    <source>
        <strain evidence="5">OxK</strain>
    </source>
</reference>
<feature type="domain" description="Phosphoribosyl-dephospho-CoA transferase MdcG C-terminal" evidence="3">
    <location>
        <begin position="108"/>
        <end position="221"/>
    </location>
</feature>
<evidence type="ECO:0000259" key="3">
    <source>
        <dbReference type="Pfam" id="PF10620"/>
    </source>
</evidence>
<dbReference type="RefSeq" id="WP_269315593.1">
    <property type="nucleotide sequence ID" value="NZ_CP098251.1"/>
</dbReference>
<dbReference type="EMBL" id="CP098251">
    <property type="protein sequence ID" value="WAV90557.1"/>
    <property type="molecule type" value="Genomic_DNA"/>
</dbReference>
<feature type="domain" description="Phosphoribosyl-dephospho-CoA transferase MdcG N-terminal" evidence="4">
    <location>
        <begin position="18"/>
        <end position="91"/>
    </location>
</feature>
<dbReference type="AlphaFoldDB" id="A0A9E9NTF5"/>
<dbReference type="InterPro" id="IPR017557">
    <property type="entry name" value="Holo-ACP_synthase"/>
</dbReference>
<dbReference type="Pfam" id="PF20866">
    <property type="entry name" value="MdcG_N"/>
    <property type="match status" value="1"/>
</dbReference>
<accession>A0A9E9NTF5</accession>
<dbReference type="InterPro" id="IPR048903">
    <property type="entry name" value="MdcG_N"/>
</dbReference>
<organism evidence="5">
    <name type="scientific">Oxalobacter aliiformigenes</name>
    <dbReference type="NCBI Taxonomy" id="2946593"/>
    <lineage>
        <taxon>Bacteria</taxon>
        <taxon>Pseudomonadati</taxon>
        <taxon>Pseudomonadota</taxon>
        <taxon>Betaproteobacteria</taxon>
        <taxon>Burkholderiales</taxon>
        <taxon>Oxalobacteraceae</taxon>
        <taxon>Oxalobacter</taxon>
    </lineage>
</organism>
<dbReference type="NCBIfam" id="TIGR03135">
    <property type="entry name" value="malonate_mdcG"/>
    <property type="match status" value="1"/>
</dbReference>
<protein>
    <submittedName>
        <fullName evidence="5">Malonate decarboxylase holo-ACP synthase</fullName>
    </submittedName>
</protein>
<dbReference type="Pfam" id="PF10620">
    <property type="entry name" value="MdcG"/>
    <property type="match status" value="1"/>
</dbReference>
<dbReference type="InterPro" id="IPR049180">
    <property type="entry name" value="MdcG_C"/>
</dbReference>